<accession>A0ABV5GWE0</accession>
<organism evidence="8 9">
    <name type="scientific">Algibacter miyuki</name>
    <dbReference type="NCBI Taxonomy" id="1306933"/>
    <lineage>
        <taxon>Bacteria</taxon>
        <taxon>Pseudomonadati</taxon>
        <taxon>Bacteroidota</taxon>
        <taxon>Flavobacteriia</taxon>
        <taxon>Flavobacteriales</taxon>
        <taxon>Flavobacteriaceae</taxon>
        <taxon>Algibacter</taxon>
    </lineage>
</organism>
<protein>
    <recommendedName>
        <fullName evidence="4">aldehyde dehydrogenase (NAD(+))</fullName>
        <ecNumber evidence="4">1.2.1.3</ecNumber>
    </recommendedName>
</protein>
<dbReference type="PROSITE" id="PS00687">
    <property type="entry name" value="ALDEHYDE_DEHYDR_GLU"/>
    <property type="match status" value="1"/>
</dbReference>
<dbReference type="EMBL" id="JBHMFA010000001">
    <property type="protein sequence ID" value="MFB9103816.1"/>
    <property type="molecule type" value="Genomic_DNA"/>
</dbReference>
<evidence type="ECO:0000256" key="6">
    <source>
        <dbReference type="RuleBase" id="RU003345"/>
    </source>
</evidence>
<evidence type="ECO:0000259" key="7">
    <source>
        <dbReference type="Pfam" id="PF00171"/>
    </source>
</evidence>
<feature type="active site" evidence="5">
    <location>
        <position position="269"/>
    </location>
</feature>
<dbReference type="Proteomes" id="UP001589590">
    <property type="component" value="Unassembled WGS sequence"/>
</dbReference>
<name>A0ABV5GWE0_9FLAO</name>
<dbReference type="SUPFAM" id="SSF53720">
    <property type="entry name" value="ALDH-like"/>
    <property type="match status" value="1"/>
</dbReference>
<dbReference type="CDD" id="cd07130">
    <property type="entry name" value="ALDH_F7_AASADH"/>
    <property type="match status" value="1"/>
</dbReference>
<dbReference type="RefSeq" id="WP_290269667.1">
    <property type="nucleotide sequence ID" value="NZ_JAUFQP010000007.1"/>
</dbReference>
<dbReference type="Pfam" id="PF00171">
    <property type="entry name" value="Aldedh"/>
    <property type="match status" value="1"/>
</dbReference>
<feature type="domain" description="Aldehyde dehydrogenase" evidence="7">
    <location>
        <begin position="37"/>
        <end position="498"/>
    </location>
</feature>
<dbReference type="InterPro" id="IPR015590">
    <property type="entry name" value="Aldehyde_DH_dom"/>
</dbReference>
<proteinExistence type="inferred from homology"/>
<keyword evidence="2 6" id="KW-0560">Oxidoreductase</keyword>
<dbReference type="InterPro" id="IPR044638">
    <property type="entry name" value="ALDH7A1-like"/>
</dbReference>
<evidence type="ECO:0000256" key="3">
    <source>
        <dbReference type="ARBA" id="ARBA00023027"/>
    </source>
</evidence>
<comment type="caution">
    <text evidence="8">The sequence shown here is derived from an EMBL/GenBank/DDBJ whole genome shotgun (WGS) entry which is preliminary data.</text>
</comment>
<dbReference type="EC" id="1.2.1.3" evidence="4"/>
<evidence type="ECO:0000256" key="5">
    <source>
        <dbReference type="PROSITE-ProRule" id="PRU10007"/>
    </source>
</evidence>
<sequence>MQTIANQFGIHKALKVLGVNSINEGTSTGSQKFSNGDLIDSFSPVDGQLIGQVKATTKADFDVVMEKATSAFKTWRTLPAPQRGEIVRQFGDKLREKKEALGKLVSYEMGKSYQEGLGEVQEMIDICDFAVGLSRQLHGLTMHSERPGHRMYEQYHPLGVVGIISAFNFPVAVWAWNTALAWICGDVCIWKPSEKTPLCGIACQNIAAEVFAENNLPEGISSLINGDYKVGEFMTKDTRIPLISATGSTRMGKIVAQEVAGRLGKSLLELGGNNAIIVTPDADIKMTVIGAVFGAVGTCGQRCTSTRRLIIHESVYDTVKTAIVDAYKQLRIGNPLDENNHVGPLIDTDAVNMYKNALDKVVEAGGKIIVAGAVLEGEGYESGCYVKPAIAEGKPDFEIIQHETFAPVLYLLKYSGGVENAIEIQNQVAQGLSSAIMTNNLREAEHFLSVQGSDCGIANVNIGTSGAEIGGAFGGEKDTGGGRESGSDAWKVYMRRQTNTINYTTELPLAQGIKFDL</sequence>
<reference evidence="8 9" key="1">
    <citation type="submission" date="2024-09" db="EMBL/GenBank/DDBJ databases">
        <authorList>
            <person name="Sun Q."/>
            <person name="Mori K."/>
        </authorList>
    </citation>
    <scope>NUCLEOTIDE SEQUENCE [LARGE SCALE GENOMIC DNA]</scope>
    <source>
        <strain evidence="8 9">CECT 8300</strain>
    </source>
</reference>
<dbReference type="InterPro" id="IPR029510">
    <property type="entry name" value="Ald_DH_CS_GLU"/>
</dbReference>
<dbReference type="PANTHER" id="PTHR43521:SF1">
    <property type="entry name" value="ALPHA-AMINOADIPIC SEMIALDEHYDE DEHYDROGENASE"/>
    <property type="match status" value="1"/>
</dbReference>
<gene>
    <name evidence="8" type="ORF">ACFFU1_02810</name>
</gene>
<dbReference type="PANTHER" id="PTHR43521">
    <property type="entry name" value="ALPHA-AMINOADIPIC SEMIALDEHYDE DEHYDROGENASE"/>
    <property type="match status" value="1"/>
</dbReference>
<dbReference type="InterPro" id="IPR016163">
    <property type="entry name" value="Ald_DH_C"/>
</dbReference>
<evidence type="ECO:0000256" key="2">
    <source>
        <dbReference type="ARBA" id="ARBA00023002"/>
    </source>
</evidence>
<dbReference type="InterPro" id="IPR016161">
    <property type="entry name" value="Ald_DH/histidinol_DH"/>
</dbReference>
<dbReference type="InterPro" id="IPR016162">
    <property type="entry name" value="Ald_DH_N"/>
</dbReference>
<keyword evidence="3" id="KW-0520">NAD</keyword>
<dbReference type="Gene3D" id="3.40.605.10">
    <property type="entry name" value="Aldehyde Dehydrogenase, Chain A, domain 1"/>
    <property type="match status" value="1"/>
</dbReference>
<dbReference type="Gene3D" id="3.40.309.10">
    <property type="entry name" value="Aldehyde Dehydrogenase, Chain A, domain 2"/>
    <property type="match status" value="1"/>
</dbReference>
<keyword evidence="9" id="KW-1185">Reference proteome</keyword>
<evidence type="ECO:0000256" key="1">
    <source>
        <dbReference type="ARBA" id="ARBA00011881"/>
    </source>
</evidence>
<evidence type="ECO:0000313" key="8">
    <source>
        <dbReference type="EMBL" id="MFB9103816.1"/>
    </source>
</evidence>
<comment type="subunit">
    <text evidence="1">Homotetramer.</text>
</comment>
<evidence type="ECO:0000313" key="9">
    <source>
        <dbReference type="Proteomes" id="UP001589590"/>
    </source>
</evidence>
<evidence type="ECO:0000256" key="4">
    <source>
        <dbReference type="ARBA" id="ARBA00024226"/>
    </source>
</evidence>
<comment type="similarity">
    <text evidence="6">Belongs to the aldehyde dehydrogenase family.</text>
</comment>